<keyword evidence="1" id="KW-0863">Zinc-finger</keyword>
<proteinExistence type="predicted"/>
<feature type="domain" description="C2H2-type" evidence="3">
    <location>
        <begin position="345"/>
        <end position="373"/>
    </location>
</feature>
<dbReference type="InterPro" id="IPR039970">
    <property type="entry name" value="TF_Grauzone"/>
</dbReference>
<dbReference type="SMART" id="SM00355">
    <property type="entry name" value="ZnF_C2H2"/>
    <property type="match status" value="9"/>
</dbReference>
<dbReference type="Proteomes" id="UP000075901">
    <property type="component" value="Unassembled WGS sequence"/>
</dbReference>
<dbReference type="PANTHER" id="PTHR23225:SF2">
    <property type="entry name" value="AT09679P-RELATED"/>
    <property type="match status" value="1"/>
</dbReference>
<evidence type="ECO:0000313" key="5">
    <source>
        <dbReference type="Proteomes" id="UP000075901"/>
    </source>
</evidence>
<dbReference type="GO" id="GO:0008270">
    <property type="term" value="F:zinc ion binding"/>
    <property type="evidence" value="ECO:0007669"/>
    <property type="project" value="UniProtKB-KW"/>
</dbReference>
<evidence type="ECO:0000259" key="3">
    <source>
        <dbReference type="PROSITE" id="PS50157"/>
    </source>
</evidence>
<protein>
    <recommendedName>
        <fullName evidence="3">C2H2-type domain-containing protein</fullName>
    </recommendedName>
</protein>
<keyword evidence="5" id="KW-1185">Reference proteome</keyword>
<feature type="compositionally biased region" description="Acidic residues" evidence="2">
    <location>
        <begin position="40"/>
        <end position="53"/>
    </location>
</feature>
<feature type="domain" description="C2H2-type" evidence="3">
    <location>
        <begin position="174"/>
        <end position="201"/>
    </location>
</feature>
<feature type="domain" description="C2H2-type" evidence="3">
    <location>
        <begin position="199"/>
        <end position="227"/>
    </location>
</feature>
<dbReference type="InterPro" id="IPR013087">
    <property type="entry name" value="Znf_C2H2_type"/>
</dbReference>
<feature type="domain" description="C2H2-type" evidence="3">
    <location>
        <begin position="259"/>
        <end position="287"/>
    </location>
</feature>
<evidence type="ECO:0000313" key="4">
    <source>
        <dbReference type="EnsemblMetazoa" id="AMAM023125-PA"/>
    </source>
</evidence>
<evidence type="ECO:0000256" key="2">
    <source>
        <dbReference type="SAM" id="MobiDB-lite"/>
    </source>
</evidence>
<feature type="domain" description="C2H2-type" evidence="3">
    <location>
        <begin position="228"/>
        <end position="251"/>
    </location>
</feature>
<dbReference type="AlphaFoldDB" id="A0A182TAU7"/>
<dbReference type="VEuPathDB" id="VectorBase:AMAM023125"/>
<evidence type="ECO:0000256" key="1">
    <source>
        <dbReference type="PROSITE-ProRule" id="PRU00042"/>
    </source>
</evidence>
<keyword evidence="1" id="KW-0862">Zinc</keyword>
<dbReference type="PROSITE" id="PS00028">
    <property type="entry name" value="ZINC_FINGER_C2H2_1"/>
    <property type="match status" value="8"/>
</dbReference>
<keyword evidence="1" id="KW-0479">Metal-binding</keyword>
<dbReference type="Gene3D" id="3.30.160.60">
    <property type="entry name" value="Classic Zinc Finger"/>
    <property type="match status" value="4"/>
</dbReference>
<sequence length="391" mass="45827">MEQETLQEVKVEEEISIQFDHIIDSTVSENGASRAQVNSYEDDAFLNEEDGGQEDPKQYSSKNDINIASSKKSRSKQRDNEKIIRDFFKLECEICSAPLDSFGSLLNHYREEHQTNGYVRCCDKQYFIRSYLVDHIGAHLGSIRCEICQKSYKTKRYLQQHMSESHSRAEERPFKCTECHMSYTKEHLLRAHIQRHVKQQCNICQKMLSNQNSLKVHIAQVHSGDANQICDTCGKVFRTKPAMERHIKLDHQPQLVTWEQCGQCGKYFDCKQNLKKHIRLIHDQSGSFPCDQCEHESITRRALVHHKNRIHKQKQLFECELCGKTLNSKLVLREHMATHSKVPLYSCQFCDTTFNSNANKYKHYKTKHFRKWEQLKQQKLLEKISTGIIQT</sequence>
<dbReference type="PANTHER" id="PTHR23225">
    <property type="entry name" value="ZINC FINGER PROTEIN"/>
    <property type="match status" value="1"/>
</dbReference>
<dbReference type="EnsemblMetazoa" id="AMAM023125-RA">
    <property type="protein sequence ID" value="AMAM023125-PA"/>
    <property type="gene ID" value="AMAM023125"/>
</dbReference>
<feature type="domain" description="C2H2-type" evidence="3">
    <location>
        <begin position="143"/>
        <end position="171"/>
    </location>
</feature>
<feature type="region of interest" description="Disordered" evidence="2">
    <location>
        <begin position="39"/>
        <end position="76"/>
    </location>
</feature>
<reference evidence="5" key="1">
    <citation type="submission" date="2013-09" db="EMBL/GenBank/DDBJ databases">
        <title>The Genome Sequence of Anopheles maculatus species B.</title>
        <authorList>
            <consortium name="The Broad Institute Genomics Platform"/>
            <person name="Neafsey D.E."/>
            <person name="Besansky N."/>
            <person name="Howell P."/>
            <person name="Walton C."/>
            <person name="Young S.K."/>
            <person name="Zeng Q."/>
            <person name="Gargeya S."/>
            <person name="Fitzgerald M."/>
            <person name="Haas B."/>
            <person name="Abouelleil A."/>
            <person name="Allen A.W."/>
            <person name="Alvarado L."/>
            <person name="Arachchi H.M."/>
            <person name="Berlin A.M."/>
            <person name="Chapman S.B."/>
            <person name="Gainer-Dewar J."/>
            <person name="Goldberg J."/>
            <person name="Griggs A."/>
            <person name="Gujja S."/>
            <person name="Hansen M."/>
            <person name="Howarth C."/>
            <person name="Imamovic A."/>
            <person name="Ireland A."/>
            <person name="Larimer J."/>
            <person name="McCowan C."/>
            <person name="Murphy C."/>
            <person name="Pearson M."/>
            <person name="Poon T.W."/>
            <person name="Priest M."/>
            <person name="Roberts A."/>
            <person name="Saif S."/>
            <person name="Shea T."/>
            <person name="Sisk P."/>
            <person name="Sykes S."/>
            <person name="Wortman J."/>
            <person name="Nusbaum C."/>
            <person name="Birren B."/>
        </authorList>
    </citation>
    <scope>NUCLEOTIDE SEQUENCE [LARGE SCALE GENOMIC DNA]</scope>
    <source>
        <strain evidence="5">maculatus3</strain>
    </source>
</reference>
<feature type="domain" description="C2H2-type" evidence="3">
    <location>
        <begin position="317"/>
        <end position="340"/>
    </location>
</feature>
<dbReference type="GO" id="GO:0003700">
    <property type="term" value="F:DNA-binding transcription factor activity"/>
    <property type="evidence" value="ECO:0007669"/>
    <property type="project" value="InterPro"/>
</dbReference>
<dbReference type="Pfam" id="PF00096">
    <property type="entry name" value="zf-C2H2"/>
    <property type="match status" value="4"/>
</dbReference>
<feature type="compositionally biased region" description="Polar residues" evidence="2">
    <location>
        <begin position="58"/>
        <end position="70"/>
    </location>
</feature>
<reference evidence="4" key="2">
    <citation type="submission" date="2020-05" db="UniProtKB">
        <authorList>
            <consortium name="EnsemblMetazoa"/>
        </authorList>
    </citation>
    <scope>IDENTIFICATION</scope>
    <source>
        <strain evidence="4">maculatus3</strain>
    </source>
</reference>
<dbReference type="PROSITE" id="PS50157">
    <property type="entry name" value="ZINC_FINGER_C2H2_2"/>
    <property type="match status" value="7"/>
</dbReference>
<organism evidence="4 5">
    <name type="scientific">Anopheles maculatus</name>
    <dbReference type="NCBI Taxonomy" id="74869"/>
    <lineage>
        <taxon>Eukaryota</taxon>
        <taxon>Metazoa</taxon>
        <taxon>Ecdysozoa</taxon>
        <taxon>Arthropoda</taxon>
        <taxon>Hexapoda</taxon>
        <taxon>Insecta</taxon>
        <taxon>Pterygota</taxon>
        <taxon>Neoptera</taxon>
        <taxon>Endopterygota</taxon>
        <taxon>Diptera</taxon>
        <taxon>Nematocera</taxon>
        <taxon>Culicoidea</taxon>
        <taxon>Culicidae</taxon>
        <taxon>Anophelinae</taxon>
        <taxon>Anopheles</taxon>
        <taxon>Anopheles maculatus group</taxon>
    </lineage>
</organism>
<dbReference type="SUPFAM" id="SSF57667">
    <property type="entry name" value="beta-beta-alpha zinc fingers"/>
    <property type="match status" value="4"/>
</dbReference>
<dbReference type="Pfam" id="PF13912">
    <property type="entry name" value="zf-C2H2_6"/>
    <property type="match status" value="1"/>
</dbReference>
<accession>A0A182TAU7</accession>
<name>A0A182TAU7_9DIPT</name>
<dbReference type="InterPro" id="IPR036236">
    <property type="entry name" value="Znf_C2H2_sf"/>
</dbReference>